<keyword evidence="3" id="KW-0597">Phosphoprotein</keyword>
<evidence type="ECO:0000256" key="10">
    <source>
        <dbReference type="SAM" id="Phobius"/>
    </source>
</evidence>
<feature type="coiled-coil region" evidence="9">
    <location>
        <begin position="158"/>
        <end position="192"/>
    </location>
</feature>
<evidence type="ECO:0000256" key="9">
    <source>
        <dbReference type="SAM" id="Coils"/>
    </source>
</evidence>
<keyword evidence="5" id="KW-0547">Nucleotide-binding</keyword>
<feature type="transmembrane region" description="Helical" evidence="10">
    <location>
        <begin position="116"/>
        <end position="136"/>
    </location>
</feature>
<dbReference type="Proteomes" id="UP000572635">
    <property type="component" value="Unassembled WGS sequence"/>
</dbReference>
<keyword evidence="6 12" id="KW-0418">Kinase</keyword>
<sequence>MPGAVQQIIARVRGAWGVLPYGGQDALLAAAAALALTSYYLISPAPVPAGEVAVAAAGSVLACAPLALRRRVPLTAAALSAGTVTLGSILLDEQSGIWAALAAIGSAAYHSERSRLLLAALAASWMAATLALSFLSVTPYDLVTGVVIGAAPVAFGYALRVKEEQAEQESRLRRAELERARADERAQITREVHDIVGHHLSAIRLQAVGGRRALRTAPDRAEKAFGTIADTSRLALDEIRGLLDLLRGEPGGPGAVPPRMSDLGGLAARLSAGRPRITVVVPPGAERLVPAEVQACVYRVAQESLTNVVRHAGAGEAVVRVEVGGGEVVLTVEDDGAGSEVPAGGGGGLRGMRDRVRLLGGELRAGLRDPRGWRVRAALPLGAGPGAVEGAR</sequence>
<dbReference type="GO" id="GO:0046983">
    <property type="term" value="F:protein dimerization activity"/>
    <property type="evidence" value="ECO:0007669"/>
    <property type="project" value="InterPro"/>
</dbReference>
<dbReference type="InterPro" id="IPR003594">
    <property type="entry name" value="HATPase_dom"/>
</dbReference>
<dbReference type="EMBL" id="JACHDB010000001">
    <property type="protein sequence ID" value="MBB5432637.1"/>
    <property type="molecule type" value="Genomic_DNA"/>
</dbReference>
<reference evidence="12 13" key="1">
    <citation type="submission" date="2020-08" db="EMBL/GenBank/DDBJ databases">
        <title>Sequencing the genomes of 1000 actinobacteria strains.</title>
        <authorList>
            <person name="Klenk H.-P."/>
        </authorList>
    </citation>
    <scope>NUCLEOTIDE SEQUENCE [LARGE SCALE GENOMIC DNA]</scope>
    <source>
        <strain evidence="12 13">DSM 44551</strain>
    </source>
</reference>
<evidence type="ECO:0000313" key="13">
    <source>
        <dbReference type="Proteomes" id="UP000572635"/>
    </source>
</evidence>
<evidence type="ECO:0000256" key="8">
    <source>
        <dbReference type="ARBA" id="ARBA00023012"/>
    </source>
</evidence>
<dbReference type="EC" id="2.7.13.3" evidence="2"/>
<evidence type="ECO:0000259" key="11">
    <source>
        <dbReference type="SMART" id="SM00387"/>
    </source>
</evidence>
<evidence type="ECO:0000256" key="2">
    <source>
        <dbReference type="ARBA" id="ARBA00012438"/>
    </source>
</evidence>
<keyword evidence="8" id="KW-0902">Two-component regulatory system</keyword>
<comment type="caution">
    <text evidence="12">The sequence shown here is derived from an EMBL/GenBank/DDBJ whole genome shotgun (WGS) entry which is preliminary data.</text>
</comment>
<name>A0A7W8QLG6_9ACTN</name>
<comment type="catalytic activity">
    <reaction evidence="1">
        <text>ATP + protein L-histidine = ADP + protein N-phospho-L-histidine.</text>
        <dbReference type="EC" id="2.7.13.3"/>
    </reaction>
</comment>
<gene>
    <name evidence="12" type="ORF">HDA36_002721</name>
</gene>
<accession>A0A7W8QLG6</accession>
<evidence type="ECO:0000313" key="12">
    <source>
        <dbReference type="EMBL" id="MBB5432637.1"/>
    </source>
</evidence>
<feature type="domain" description="Histidine kinase/HSP90-like ATPase" evidence="11">
    <location>
        <begin position="292"/>
        <end position="383"/>
    </location>
</feature>
<dbReference type="AlphaFoldDB" id="A0A7W8QLG6"/>
<evidence type="ECO:0000256" key="6">
    <source>
        <dbReference type="ARBA" id="ARBA00022777"/>
    </source>
</evidence>
<proteinExistence type="predicted"/>
<dbReference type="Gene3D" id="1.20.5.1930">
    <property type="match status" value="1"/>
</dbReference>
<evidence type="ECO:0000256" key="4">
    <source>
        <dbReference type="ARBA" id="ARBA00022679"/>
    </source>
</evidence>
<dbReference type="GO" id="GO:0016020">
    <property type="term" value="C:membrane"/>
    <property type="evidence" value="ECO:0007669"/>
    <property type="project" value="InterPro"/>
</dbReference>
<keyword evidence="10" id="KW-0812">Transmembrane</keyword>
<evidence type="ECO:0000256" key="1">
    <source>
        <dbReference type="ARBA" id="ARBA00000085"/>
    </source>
</evidence>
<organism evidence="12 13">
    <name type="scientific">Nocardiopsis composta</name>
    <dbReference type="NCBI Taxonomy" id="157465"/>
    <lineage>
        <taxon>Bacteria</taxon>
        <taxon>Bacillati</taxon>
        <taxon>Actinomycetota</taxon>
        <taxon>Actinomycetes</taxon>
        <taxon>Streptosporangiales</taxon>
        <taxon>Nocardiopsidaceae</taxon>
        <taxon>Nocardiopsis</taxon>
    </lineage>
</organism>
<dbReference type="SUPFAM" id="SSF55874">
    <property type="entry name" value="ATPase domain of HSP90 chaperone/DNA topoisomerase II/histidine kinase"/>
    <property type="match status" value="1"/>
</dbReference>
<evidence type="ECO:0000256" key="3">
    <source>
        <dbReference type="ARBA" id="ARBA00022553"/>
    </source>
</evidence>
<dbReference type="PANTHER" id="PTHR24421">
    <property type="entry name" value="NITRATE/NITRITE SENSOR PROTEIN NARX-RELATED"/>
    <property type="match status" value="1"/>
</dbReference>
<dbReference type="Pfam" id="PF02518">
    <property type="entry name" value="HATPase_c"/>
    <property type="match status" value="1"/>
</dbReference>
<protein>
    <recommendedName>
        <fullName evidence="2">histidine kinase</fullName>
        <ecNumber evidence="2">2.7.13.3</ecNumber>
    </recommendedName>
</protein>
<dbReference type="Gene3D" id="3.30.565.10">
    <property type="entry name" value="Histidine kinase-like ATPase, C-terminal domain"/>
    <property type="match status" value="1"/>
</dbReference>
<dbReference type="CDD" id="cd16917">
    <property type="entry name" value="HATPase_UhpB-NarQ-NarX-like"/>
    <property type="match status" value="1"/>
</dbReference>
<dbReference type="PANTHER" id="PTHR24421:SF10">
    <property type="entry name" value="NITRATE_NITRITE SENSOR PROTEIN NARQ"/>
    <property type="match status" value="1"/>
</dbReference>
<dbReference type="SMART" id="SM00387">
    <property type="entry name" value="HATPase_c"/>
    <property type="match status" value="1"/>
</dbReference>
<dbReference type="RefSeq" id="WP_184392174.1">
    <property type="nucleotide sequence ID" value="NZ_BAAAJD010000111.1"/>
</dbReference>
<dbReference type="GO" id="GO:0000155">
    <property type="term" value="F:phosphorelay sensor kinase activity"/>
    <property type="evidence" value="ECO:0007669"/>
    <property type="project" value="InterPro"/>
</dbReference>
<feature type="transmembrane region" description="Helical" evidence="10">
    <location>
        <begin position="49"/>
        <end position="68"/>
    </location>
</feature>
<keyword evidence="4" id="KW-0808">Transferase</keyword>
<feature type="transmembrane region" description="Helical" evidence="10">
    <location>
        <begin position="142"/>
        <end position="161"/>
    </location>
</feature>
<evidence type="ECO:0000256" key="7">
    <source>
        <dbReference type="ARBA" id="ARBA00022840"/>
    </source>
</evidence>
<dbReference type="Pfam" id="PF07730">
    <property type="entry name" value="HisKA_3"/>
    <property type="match status" value="1"/>
</dbReference>
<keyword evidence="7" id="KW-0067">ATP-binding</keyword>
<evidence type="ECO:0000256" key="5">
    <source>
        <dbReference type="ARBA" id="ARBA00022741"/>
    </source>
</evidence>
<dbReference type="GO" id="GO:0005524">
    <property type="term" value="F:ATP binding"/>
    <property type="evidence" value="ECO:0007669"/>
    <property type="project" value="UniProtKB-KW"/>
</dbReference>
<keyword evidence="10" id="KW-0472">Membrane</keyword>
<keyword evidence="10" id="KW-1133">Transmembrane helix</keyword>
<dbReference type="InterPro" id="IPR050482">
    <property type="entry name" value="Sensor_HK_TwoCompSys"/>
</dbReference>
<keyword evidence="9" id="KW-0175">Coiled coil</keyword>
<keyword evidence="13" id="KW-1185">Reference proteome</keyword>
<dbReference type="InterPro" id="IPR036890">
    <property type="entry name" value="HATPase_C_sf"/>
</dbReference>
<dbReference type="InterPro" id="IPR011712">
    <property type="entry name" value="Sig_transdc_His_kin_sub3_dim/P"/>
</dbReference>